<comment type="caution">
    <text evidence="3">The sequence shown here is derived from an EMBL/GenBank/DDBJ whole genome shotgun (WGS) entry which is preliminary data.</text>
</comment>
<keyword evidence="2" id="KW-0472">Membrane</keyword>
<feature type="compositionally biased region" description="Polar residues" evidence="1">
    <location>
        <begin position="730"/>
        <end position="756"/>
    </location>
</feature>
<reference evidence="3" key="1">
    <citation type="submission" date="2020-11" db="EMBL/GenBank/DDBJ databases">
        <authorList>
            <consortium name="DOE Joint Genome Institute"/>
            <person name="Ahrendt S."/>
            <person name="Riley R."/>
            <person name="Andreopoulos W."/>
            <person name="LaButti K."/>
            <person name="Pangilinan J."/>
            <person name="Ruiz-duenas F.J."/>
            <person name="Barrasa J.M."/>
            <person name="Sanchez-Garcia M."/>
            <person name="Camarero S."/>
            <person name="Miyauchi S."/>
            <person name="Serrano A."/>
            <person name="Linde D."/>
            <person name="Babiker R."/>
            <person name="Drula E."/>
            <person name="Ayuso-Fernandez I."/>
            <person name="Pacheco R."/>
            <person name="Padilla G."/>
            <person name="Ferreira P."/>
            <person name="Barriuso J."/>
            <person name="Kellner H."/>
            <person name="Castanera R."/>
            <person name="Alfaro M."/>
            <person name="Ramirez L."/>
            <person name="Pisabarro A.G."/>
            <person name="Kuo A."/>
            <person name="Tritt A."/>
            <person name="Lipzen A."/>
            <person name="He G."/>
            <person name="Yan M."/>
            <person name="Ng V."/>
            <person name="Cullen D."/>
            <person name="Martin F."/>
            <person name="Rosso M.-N."/>
            <person name="Henrissat B."/>
            <person name="Hibbett D."/>
            <person name="Martinez A.T."/>
            <person name="Grigoriev I.V."/>
        </authorList>
    </citation>
    <scope>NUCLEOTIDE SEQUENCE</scope>
    <source>
        <strain evidence="3">AH 44721</strain>
    </source>
</reference>
<feature type="compositionally biased region" description="Basic residues" evidence="1">
    <location>
        <begin position="104"/>
        <end position="117"/>
    </location>
</feature>
<feature type="region of interest" description="Disordered" evidence="1">
    <location>
        <begin position="729"/>
        <end position="756"/>
    </location>
</feature>
<keyword evidence="4" id="KW-1185">Reference proteome</keyword>
<accession>A0A9P5TGE5</accession>
<evidence type="ECO:0000313" key="4">
    <source>
        <dbReference type="Proteomes" id="UP000724874"/>
    </source>
</evidence>
<sequence>MFRCPPCRNLLLWILVSLSFPLCFLFCSFLTFWVLDDDPVEATDNSKQVPVAPDLGAAGSDPAGKAASETTPIDKDKKRKRRKSPISSSTVDSDSDLSEQDAKPKKKKKKKKPKPPWHPKPPSAKNFLHLGNSAENPINVDSCPLLLEPALGQDYVKKEEISLGSHAPPPKIKSTQSYVAWDAYGHKETFSPEFHYPIYHTRMERFMTKLTSGFINDQPPFLSSPELSLFKLIPYSSFISMDAPTLQGLMSEKHVVVTDIPFNKGRKFDEDAMRTLIGSLSCQVSINDFSVPPTNGDDCSLATIVSGYASDILTNAMNNGRILNGLDFPMGDADRRPNKYAVDLDAWDVTRGQHRIPLASSYPMEHMRWGAAATKDPFTFLHIDCDGLNMNDGPICRSLSSIYFFVDKEKFCLDDVPPATEYKFEGIVLRSTDMLYVFMKPSTPHFVYGITAAVCHGGHYYMTSLMQDTLQGVIHAFVLNNFLTNTAHWPTRQIFCRILLFYHLGLVEGCVPSSDRAAVHLPDIKSIDGVLNLLSACVLVVLGNVLDFRTYKAPNQSDDDEASEEQASLLQNCDINAIPYNERVASCYARGVAFYVMQWIQACATICGPSGEVVKDFPYRFLVQILQSLQNYKLTASRRRLPGVPHCTYSKLKSQIENILSAPDNALAAAWACRESVPSDSLKLANKERYSISWSLGWQAKWKSPSIDFVALGMTPFDSKYLQALRDHSTAGTNSGSTSQLDTPQSNALVLDVPTN</sequence>
<protein>
    <submittedName>
        <fullName evidence="3">Uncharacterized protein</fullName>
    </submittedName>
</protein>
<evidence type="ECO:0000256" key="2">
    <source>
        <dbReference type="SAM" id="Phobius"/>
    </source>
</evidence>
<gene>
    <name evidence="3" type="ORF">CPB84DRAFT_1690089</name>
</gene>
<name>A0A9P5TGE5_GYMJU</name>
<keyword evidence="2" id="KW-0812">Transmembrane</keyword>
<evidence type="ECO:0000313" key="3">
    <source>
        <dbReference type="EMBL" id="KAF8874506.1"/>
    </source>
</evidence>
<dbReference type="AlphaFoldDB" id="A0A9P5TGE5"/>
<dbReference type="Proteomes" id="UP000724874">
    <property type="component" value="Unassembled WGS sequence"/>
</dbReference>
<evidence type="ECO:0000256" key="1">
    <source>
        <dbReference type="SAM" id="MobiDB-lite"/>
    </source>
</evidence>
<feature type="transmembrane region" description="Helical" evidence="2">
    <location>
        <begin position="12"/>
        <end position="35"/>
    </location>
</feature>
<dbReference type="OrthoDB" id="3270451at2759"/>
<dbReference type="EMBL" id="JADNYJ010000212">
    <property type="protein sequence ID" value="KAF8874506.1"/>
    <property type="molecule type" value="Genomic_DNA"/>
</dbReference>
<proteinExistence type="predicted"/>
<organism evidence="3 4">
    <name type="scientific">Gymnopilus junonius</name>
    <name type="common">Spectacular rustgill mushroom</name>
    <name type="synonym">Gymnopilus spectabilis subsp. junonius</name>
    <dbReference type="NCBI Taxonomy" id="109634"/>
    <lineage>
        <taxon>Eukaryota</taxon>
        <taxon>Fungi</taxon>
        <taxon>Dikarya</taxon>
        <taxon>Basidiomycota</taxon>
        <taxon>Agaricomycotina</taxon>
        <taxon>Agaricomycetes</taxon>
        <taxon>Agaricomycetidae</taxon>
        <taxon>Agaricales</taxon>
        <taxon>Agaricineae</taxon>
        <taxon>Hymenogastraceae</taxon>
        <taxon>Gymnopilus</taxon>
    </lineage>
</organism>
<feature type="region of interest" description="Disordered" evidence="1">
    <location>
        <begin position="43"/>
        <end position="133"/>
    </location>
</feature>
<keyword evidence="2" id="KW-1133">Transmembrane helix</keyword>